<gene>
    <name evidence="4" type="ORF">PIIN_07056</name>
</gene>
<evidence type="ECO:0000313" key="4">
    <source>
        <dbReference type="EMBL" id="CCA73102.1"/>
    </source>
</evidence>
<keyword evidence="2" id="KW-0812">Transmembrane</keyword>
<evidence type="ECO:0000313" key="5">
    <source>
        <dbReference type="Proteomes" id="UP000007148"/>
    </source>
</evidence>
<evidence type="ECO:0000256" key="2">
    <source>
        <dbReference type="SAM" id="Phobius"/>
    </source>
</evidence>
<feature type="transmembrane region" description="Helical" evidence="2">
    <location>
        <begin position="264"/>
        <end position="285"/>
    </location>
</feature>
<evidence type="ECO:0000259" key="3">
    <source>
        <dbReference type="Pfam" id="PF20151"/>
    </source>
</evidence>
<keyword evidence="5" id="KW-1185">Reference proteome</keyword>
<organism evidence="4 5">
    <name type="scientific">Serendipita indica (strain DSM 11827)</name>
    <name type="common">Root endophyte fungus</name>
    <name type="synonym">Piriformospora indica</name>
    <dbReference type="NCBI Taxonomy" id="1109443"/>
    <lineage>
        <taxon>Eukaryota</taxon>
        <taxon>Fungi</taxon>
        <taxon>Dikarya</taxon>
        <taxon>Basidiomycota</taxon>
        <taxon>Agaricomycotina</taxon>
        <taxon>Agaricomycetes</taxon>
        <taxon>Sebacinales</taxon>
        <taxon>Serendipitaceae</taxon>
        <taxon>Serendipita</taxon>
    </lineage>
</organism>
<feature type="domain" description="DUF6533" evidence="3">
    <location>
        <begin position="25"/>
        <end position="64"/>
    </location>
</feature>
<proteinExistence type="predicted"/>
<dbReference type="InParanoid" id="G4TP59"/>
<sequence length="382" mass="42542">MSAAAISQFVEISHDLYLSRLLAGVSATLVVYDWLLMFDTETATIYQSKWTAPKALFVFIRAITPPGILLSAFQFSDLRPALSARVLVRTVPVTPFSSEPQSSCMIWAIVGVLAMFLSLTAANALLTLRLIALYRRNKKMVWFVTGFFLVTYITTGVIVIVSLYIYHSTIFYSTMFQTCGSMSSSKLMPAMFYAPAGFETFIFVLTAYRAWRDARLLTGPGATPFLFVLYRDGFIFFFVMVAVRAWNIWIYLSQPLSSSSLGTLLMWALNTILTTRVYMNLVWLAKTPQLTVVTEPEVGHTTIGLNTLNRKRGQASTFGMETDADGIHTRGPIESRLGKHEEGAARLTSTAFSSYHDTTIDHEGLQGSTFDESRTSTSKTPV</sequence>
<feature type="transmembrane region" description="Helical" evidence="2">
    <location>
        <begin position="229"/>
        <end position="252"/>
    </location>
</feature>
<feature type="transmembrane region" description="Helical" evidence="2">
    <location>
        <begin position="187"/>
        <end position="208"/>
    </location>
</feature>
<dbReference type="OrthoDB" id="3251775at2759"/>
<accession>G4TP59</accession>
<feature type="transmembrane region" description="Helical" evidence="2">
    <location>
        <begin position="105"/>
        <end position="128"/>
    </location>
</feature>
<dbReference type="HOGENOM" id="CLU_035509_1_3_1"/>
<feature type="compositionally biased region" description="Polar residues" evidence="1">
    <location>
        <begin position="366"/>
        <end position="382"/>
    </location>
</feature>
<dbReference type="InterPro" id="IPR045340">
    <property type="entry name" value="DUF6533"/>
</dbReference>
<dbReference type="Proteomes" id="UP000007148">
    <property type="component" value="Unassembled WGS sequence"/>
</dbReference>
<keyword evidence="2" id="KW-0472">Membrane</keyword>
<dbReference type="AlphaFoldDB" id="G4TP59"/>
<feature type="transmembrane region" description="Helical" evidence="2">
    <location>
        <begin position="140"/>
        <end position="167"/>
    </location>
</feature>
<feature type="region of interest" description="Disordered" evidence="1">
    <location>
        <begin position="363"/>
        <end position="382"/>
    </location>
</feature>
<comment type="caution">
    <text evidence="4">The sequence shown here is derived from an EMBL/GenBank/DDBJ whole genome shotgun (WGS) entry which is preliminary data.</text>
</comment>
<feature type="transmembrane region" description="Helical" evidence="2">
    <location>
        <begin position="17"/>
        <end position="35"/>
    </location>
</feature>
<protein>
    <recommendedName>
        <fullName evidence="3">DUF6533 domain-containing protein</fullName>
    </recommendedName>
</protein>
<evidence type="ECO:0000256" key="1">
    <source>
        <dbReference type="SAM" id="MobiDB-lite"/>
    </source>
</evidence>
<dbReference type="Pfam" id="PF20151">
    <property type="entry name" value="DUF6533"/>
    <property type="match status" value="1"/>
</dbReference>
<reference evidence="4 5" key="1">
    <citation type="journal article" date="2011" name="PLoS Pathog.">
        <title>Endophytic Life Strategies Decoded by Genome and Transcriptome Analyses of the Mutualistic Root Symbiont Piriformospora indica.</title>
        <authorList>
            <person name="Zuccaro A."/>
            <person name="Lahrmann U."/>
            <person name="Guldener U."/>
            <person name="Langen G."/>
            <person name="Pfiffi S."/>
            <person name="Biedenkopf D."/>
            <person name="Wong P."/>
            <person name="Samans B."/>
            <person name="Grimm C."/>
            <person name="Basiewicz M."/>
            <person name="Murat C."/>
            <person name="Martin F."/>
            <person name="Kogel K.H."/>
        </authorList>
    </citation>
    <scope>NUCLEOTIDE SEQUENCE [LARGE SCALE GENOMIC DNA]</scope>
    <source>
        <strain evidence="4 5">DSM 11827</strain>
    </source>
</reference>
<name>G4TP59_SERID</name>
<dbReference type="EMBL" id="CAFZ01000202">
    <property type="protein sequence ID" value="CCA73102.1"/>
    <property type="molecule type" value="Genomic_DNA"/>
</dbReference>
<keyword evidence="2" id="KW-1133">Transmembrane helix</keyword>